<name>A0A650CWV0_ACIAM</name>
<proteinExistence type="predicted"/>
<dbReference type="GeneID" id="42779870"/>
<comment type="cofactor">
    <cofactor evidence="1">
        <name>Mn(2+)</name>
        <dbReference type="ChEBI" id="CHEBI:29035"/>
    </cofactor>
</comment>
<dbReference type="KEGG" id="aamb:D1866_09025"/>
<organism evidence="3 4">
    <name type="scientific">Acidianus ambivalens</name>
    <name type="common">Desulfurolobus ambivalens</name>
    <dbReference type="NCBI Taxonomy" id="2283"/>
    <lineage>
        <taxon>Archaea</taxon>
        <taxon>Thermoproteota</taxon>
        <taxon>Thermoprotei</taxon>
        <taxon>Sulfolobales</taxon>
        <taxon>Sulfolobaceae</taxon>
        <taxon>Acidianus</taxon>
    </lineage>
</organism>
<keyword evidence="4" id="KW-1185">Reference proteome</keyword>
<reference evidence="3 4" key="2">
    <citation type="submission" date="2019-10" db="EMBL/GenBank/DDBJ databases">
        <title>Genome Sequences from Six Type Strain Members of the Archaeal Family Sulfolobaceae: Acidianus ambivalens, Acidianus infernus, Metallosphaera prunae, Stygiolobus azoricus, Sulfolobus metallicus, and Sulfurisphaera ohwakuensis.</title>
        <authorList>
            <person name="Counts J.A."/>
            <person name="Kelly R.M."/>
        </authorList>
    </citation>
    <scope>NUCLEOTIDE SEQUENCE [LARGE SCALE GENOMIC DNA]</scope>
    <source>
        <strain evidence="3 4">LEI 10</strain>
    </source>
</reference>
<dbReference type="AlphaFoldDB" id="A0A650CWV0"/>
<dbReference type="EMBL" id="WHYS01000001">
    <property type="protein sequence ID" value="MQL54284.1"/>
    <property type="molecule type" value="Genomic_DNA"/>
</dbReference>
<reference evidence="2 5" key="1">
    <citation type="submission" date="2019-10" db="EMBL/GenBank/DDBJ databases">
        <title>Comparative genomics of sulfur disproportionating microorganisms.</title>
        <authorList>
            <person name="Ward L.M."/>
            <person name="Bertran E."/>
            <person name="Johnston D."/>
        </authorList>
    </citation>
    <scope>NUCLEOTIDE SEQUENCE [LARGE SCALE GENOMIC DNA]</scope>
    <source>
        <strain evidence="2 5">DSM 3772</strain>
    </source>
</reference>
<dbReference type="InterPro" id="IPR011604">
    <property type="entry name" value="PDDEXK-like_dom_sf"/>
</dbReference>
<gene>
    <name evidence="3" type="primary">cas4a</name>
    <name evidence="3" type="ORF">D1866_09025</name>
    <name evidence="2" type="ORF">GFB69_00465</name>
</gene>
<evidence type="ECO:0000256" key="1">
    <source>
        <dbReference type="ARBA" id="ARBA00001936"/>
    </source>
</evidence>
<evidence type="ECO:0000313" key="3">
    <source>
        <dbReference type="EMBL" id="QGR22112.1"/>
    </source>
</evidence>
<dbReference type="EMBL" id="CP045482">
    <property type="protein sequence ID" value="QGR22112.1"/>
    <property type="molecule type" value="Genomic_DNA"/>
</dbReference>
<accession>A0A650CWV0</accession>
<dbReference type="InterPro" id="IPR009260">
    <property type="entry name" value="CRISPR-ass_Csa1"/>
</dbReference>
<dbReference type="RefSeq" id="WP_155861137.1">
    <property type="nucleotide sequence ID" value="NZ_CP045482.1"/>
</dbReference>
<dbReference type="Gene3D" id="3.90.320.10">
    <property type="match status" value="1"/>
</dbReference>
<evidence type="ECO:0000313" key="4">
    <source>
        <dbReference type="Proteomes" id="UP000426328"/>
    </source>
</evidence>
<dbReference type="Proteomes" id="UP000474054">
    <property type="component" value="Unassembled WGS sequence"/>
</dbReference>
<dbReference type="Pfam" id="PF06023">
    <property type="entry name" value="Csa1"/>
    <property type="match status" value="1"/>
</dbReference>
<dbReference type="NCBIfam" id="TIGR01896">
    <property type="entry name" value="cas_AF1879"/>
    <property type="match status" value="1"/>
</dbReference>
<evidence type="ECO:0000313" key="2">
    <source>
        <dbReference type="EMBL" id="MQL54284.1"/>
    </source>
</evidence>
<dbReference type="Proteomes" id="UP000426328">
    <property type="component" value="Chromosome"/>
</dbReference>
<dbReference type="PIRSF" id="PIRSF009226">
    <property type="entry name" value="UCP009226"/>
    <property type="match status" value="1"/>
</dbReference>
<evidence type="ECO:0000313" key="5">
    <source>
        <dbReference type="Proteomes" id="UP000474054"/>
    </source>
</evidence>
<protein>
    <submittedName>
        <fullName evidence="3">Type I-A CRISPR-associated protein Cas4/Csa1</fullName>
    </submittedName>
</protein>
<sequence length="293" mass="33834">MFFTSSDILLLSRRIKKSPRTVDEELRGWNWNEPPIYSQHFSQTSVSELIYCSTLRNLYLRQKGYKIGEESSLIKKGRAIHDTYSTAINTIKRLLYSSPQIDGNKLKTLMTDEFYSFLKKYEDQADYVKTLWDYITNIYSAELDRVRSKFFNLTEDSLVSSVVPFCVEYPVDGSLVGLSSSLRIDAFVPFIPLIAEMKTGKYKYSHELQLAGYALAFESQYEIPIDFGYLCYVNVDDKEVKSNCKLIPISNSLRSEFLDKRDKALEIMDNVIDPGIANDCEKECPYYKVCHPS</sequence>